<name>A0A8H7S4V6_9FUNG</name>
<dbReference type="GO" id="GO:0006511">
    <property type="term" value="P:ubiquitin-dependent protein catabolic process"/>
    <property type="evidence" value="ECO:0007669"/>
    <property type="project" value="TreeGrafter"/>
</dbReference>
<dbReference type="SMART" id="SM00184">
    <property type="entry name" value="RING"/>
    <property type="match status" value="1"/>
</dbReference>
<evidence type="ECO:0000313" key="8">
    <source>
        <dbReference type="Proteomes" id="UP000646827"/>
    </source>
</evidence>
<dbReference type="EMBL" id="JAEPRB010000075">
    <property type="protein sequence ID" value="KAG2222784.1"/>
    <property type="molecule type" value="Genomic_DNA"/>
</dbReference>
<dbReference type="InterPro" id="IPR001841">
    <property type="entry name" value="Znf_RING"/>
</dbReference>
<comment type="caution">
    <text evidence="7">The sequence shown here is derived from an EMBL/GenBank/DDBJ whole genome shotgun (WGS) entry which is preliminary data.</text>
</comment>
<organism evidence="7 8">
    <name type="scientific">Circinella minor</name>
    <dbReference type="NCBI Taxonomy" id="1195481"/>
    <lineage>
        <taxon>Eukaryota</taxon>
        <taxon>Fungi</taxon>
        <taxon>Fungi incertae sedis</taxon>
        <taxon>Mucoromycota</taxon>
        <taxon>Mucoromycotina</taxon>
        <taxon>Mucoromycetes</taxon>
        <taxon>Mucorales</taxon>
        <taxon>Lichtheimiaceae</taxon>
        <taxon>Circinella</taxon>
    </lineage>
</organism>
<dbReference type="AlphaFoldDB" id="A0A8H7S4V6"/>
<reference evidence="7 8" key="1">
    <citation type="submission" date="2020-12" db="EMBL/GenBank/DDBJ databases">
        <title>Metabolic potential, ecology and presence of endohyphal bacteria is reflected in genomic diversity of Mucoromycotina.</title>
        <authorList>
            <person name="Muszewska A."/>
            <person name="Okrasinska A."/>
            <person name="Steczkiewicz K."/>
            <person name="Drgas O."/>
            <person name="Orlowska M."/>
            <person name="Perlinska-Lenart U."/>
            <person name="Aleksandrzak-Piekarczyk T."/>
            <person name="Szatraj K."/>
            <person name="Zielenkiewicz U."/>
            <person name="Pilsyk S."/>
            <person name="Malc E."/>
            <person name="Mieczkowski P."/>
            <person name="Kruszewska J.S."/>
            <person name="Biernat P."/>
            <person name="Pawlowska J."/>
        </authorList>
    </citation>
    <scope>NUCLEOTIDE SEQUENCE [LARGE SCALE GENOMIC DNA]</scope>
    <source>
        <strain evidence="7 8">CBS 142.35</strain>
    </source>
</reference>
<dbReference type="PANTHER" id="PTHR45931:SF3">
    <property type="entry name" value="RING ZINC FINGER-CONTAINING PROTEIN"/>
    <property type="match status" value="1"/>
</dbReference>
<evidence type="ECO:0000256" key="1">
    <source>
        <dbReference type="ARBA" id="ARBA00022723"/>
    </source>
</evidence>
<dbReference type="InterPro" id="IPR011016">
    <property type="entry name" value="Znf_RING-CH"/>
</dbReference>
<feature type="compositionally biased region" description="Basic and acidic residues" evidence="5">
    <location>
        <begin position="330"/>
        <end position="342"/>
    </location>
</feature>
<feature type="region of interest" description="Disordered" evidence="5">
    <location>
        <begin position="384"/>
        <end position="403"/>
    </location>
</feature>
<dbReference type="PANTHER" id="PTHR45931">
    <property type="entry name" value="SI:CH211-59O9.10"/>
    <property type="match status" value="1"/>
</dbReference>
<protein>
    <recommendedName>
        <fullName evidence="6">RING-type domain-containing protein</fullName>
    </recommendedName>
</protein>
<feature type="region of interest" description="Disordered" evidence="5">
    <location>
        <begin position="457"/>
        <end position="479"/>
    </location>
</feature>
<keyword evidence="8" id="KW-1185">Reference proteome</keyword>
<feature type="compositionally biased region" description="Acidic residues" evidence="5">
    <location>
        <begin position="390"/>
        <end position="403"/>
    </location>
</feature>
<feature type="compositionally biased region" description="Acidic residues" evidence="5">
    <location>
        <begin position="89"/>
        <end position="125"/>
    </location>
</feature>
<dbReference type="CDD" id="cd16454">
    <property type="entry name" value="RING-H2_PA-TM-RING"/>
    <property type="match status" value="1"/>
</dbReference>
<evidence type="ECO:0000313" key="7">
    <source>
        <dbReference type="EMBL" id="KAG2222784.1"/>
    </source>
</evidence>
<sequence length="479" mass="55705">MSGVIALNYFCYQCQANTNVFRAPIPICVTCNSRFVEKIREDNENEWRLDENGEPDQISEELNSRLSFQLGREQDNDNNSNSSSSTEEPVTDDGDENYEDIDEYEEDDDEEEDTDDDEDDDDSDLEFQPWRRYYDEDYSEDEEEIFLNPWRRYYRRAAEEDSVAQNDGLDDNNSLLTEVDHDHYLHHDYHHHSHLHSDVIPMVEHLLSTLSARVERLEGDGSEHPLSSMLQNMLHNLDSPVQRVAASSEQIEKLEKRKLQDGDIDVETECIICQDIFGINAELIKMPCKHEYHGKCIRHWLSVSTTCPMCRSSLPADERLPPCPASEDGEQQHQNERNDTSHRARTFTFQSPAGSTTVGIWVADPNALPPGLQHLDPHYVENEDEHYHENDEDNDNELENDSYDYDGLYDEFDENHNEVDDDDDEDDLLRNFGHPILRMCPHGFPHPVIPTLRQNLSNTSTRREQQQNPQQFNPMDEVD</sequence>
<dbReference type="GO" id="GO:0005634">
    <property type="term" value="C:nucleus"/>
    <property type="evidence" value="ECO:0007669"/>
    <property type="project" value="TreeGrafter"/>
</dbReference>
<dbReference type="PROSITE" id="PS50089">
    <property type="entry name" value="ZF_RING_2"/>
    <property type="match status" value="1"/>
</dbReference>
<feature type="compositionally biased region" description="Polar residues" evidence="5">
    <location>
        <begin position="457"/>
        <end position="473"/>
    </location>
</feature>
<keyword evidence="2 4" id="KW-0863">Zinc-finger</keyword>
<dbReference type="Pfam" id="PF13639">
    <property type="entry name" value="zf-RING_2"/>
    <property type="match status" value="1"/>
</dbReference>
<dbReference type="InterPro" id="IPR013083">
    <property type="entry name" value="Znf_RING/FYVE/PHD"/>
</dbReference>
<evidence type="ECO:0000259" key="6">
    <source>
        <dbReference type="PROSITE" id="PS50089"/>
    </source>
</evidence>
<evidence type="ECO:0000256" key="4">
    <source>
        <dbReference type="PROSITE-ProRule" id="PRU00175"/>
    </source>
</evidence>
<dbReference type="GO" id="GO:0008270">
    <property type="term" value="F:zinc ion binding"/>
    <property type="evidence" value="ECO:0007669"/>
    <property type="project" value="UniProtKB-KW"/>
</dbReference>
<proteinExistence type="predicted"/>
<dbReference type="SUPFAM" id="SSF57850">
    <property type="entry name" value="RING/U-box"/>
    <property type="match status" value="1"/>
</dbReference>
<gene>
    <name evidence="7" type="ORF">INT45_013148</name>
</gene>
<feature type="region of interest" description="Disordered" evidence="5">
    <location>
        <begin position="321"/>
        <end position="344"/>
    </location>
</feature>
<dbReference type="Proteomes" id="UP000646827">
    <property type="component" value="Unassembled WGS sequence"/>
</dbReference>
<dbReference type="SMART" id="SM00744">
    <property type="entry name" value="RINGv"/>
    <property type="match status" value="1"/>
</dbReference>
<keyword evidence="1" id="KW-0479">Metal-binding</keyword>
<dbReference type="OrthoDB" id="8062037at2759"/>
<evidence type="ECO:0000256" key="2">
    <source>
        <dbReference type="ARBA" id="ARBA00022771"/>
    </source>
</evidence>
<feature type="region of interest" description="Disordered" evidence="5">
    <location>
        <begin position="72"/>
        <end position="134"/>
    </location>
</feature>
<accession>A0A8H7S4V6</accession>
<dbReference type="Gene3D" id="3.30.40.10">
    <property type="entry name" value="Zinc/RING finger domain, C3HC4 (zinc finger)"/>
    <property type="match status" value="1"/>
</dbReference>
<dbReference type="InterPro" id="IPR051834">
    <property type="entry name" value="RING_finger_E3_ligase"/>
</dbReference>
<keyword evidence="3" id="KW-0862">Zinc</keyword>
<evidence type="ECO:0000256" key="5">
    <source>
        <dbReference type="SAM" id="MobiDB-lite"/>
    </source>
</evidence>
<evidence type="ECO:0000256" key="3">
    <source>
        <dbReference type="ARBA" id="ARBA00022833"/>
    </source>
</evidence>
<dbReference type="GO" id="GO:0061630">
    <property type="term" value="F:ubiquitin protein ligase activity"/>
    <property type="evidence" value="ECO:0007669"/>
    <property type="project" value="TreeGrafter"/>
</dbReference>
<feature type="domain" description="RING-type" evidence="6">
    <location>
        <begin position="270"/>
        <end position="311"/>
    </location>
</feature>